<dbReference type="InterPro" id="IPR051941">
    <property type="entry name" value="BG_Antigen-Binding_Lectin"/>
</dbReference>
<name>A0A8B6F575_MYTGA</name>
<evidence type="ECO:0000313" key="1">
    <source>
        <dbReference type="EMBL" id="VDI44367.1"/>
    </source>
</evidence>
<dbReference type="Proteomes" id="UP000596742">
    <property type="component" value="Unassembled WGS sequence"/>
</dbReference>
<comment type="caution">
    <text evidence="1">The sequence shown here is derived from an EMBL/GenBank/DDBJ whole genome shotgun (WGS) entry which is preliminary data.</text>
</comment>
<dbReference type="PANTHER" id="PTHR45713:SF15">
    <property type="entry name" value="F5_8 TYPE C DOMAIN-CONTAINING PROTEIN"/>
    <property type="match status" value="1"/>
</dbReference>
<dbReference type="AlphaFoldDB" id="A0A8B6F575"/>
<proteinExistence type="predicted"/>
<dbReference type="EMBL" id="UYJE01006247">
    <property type="protein sequence ID" value="VDI44367.1"/>
    <property type="molecule type" value="Genomic_DNA"/>
</dbReference>
<accession>A0A8B6F575</accession>
<dbReference type="Pfam" id="PF22633">
    <property type="entry name" value="F5_F8_type_C_2"/>
    <property type="match status" value="1"/>
</dbReference>
<dbReference type="Gene3D" id="2.60.120.260">
    <property type="entry name" value="Galactose-binding domain-like"/>
    <property type="match status" value="1"/>
</dbReference>
<sequence length="95" mass="10850">MVDLGRDYNIRQIEIFARRDCCGELIRQMDITAGPSHNLMTRCKFYIGPAKTGYHLAFECNPIINGRYVRIQKKDMTNLALAEVQVMAIVDRTVG</sequence>
<protein>
    <submittedName>
        <fullName evidence="1">Uncharacterized protein</fullName>
    </submittedName>
</protein>
<dbReference type="InterPro" id="IPR008979">
    <property type="entry name" value="Galactose-bd-like_sf"/>
</dbReference>
<dbReference type="PANTHER" id="PTHR45713">
    <property type="entry name" value="FTP DOMAIN-CONTAINING PROTEIN"/>
    <property type="match status" value="1"/>
</dbReference>
<evidence type="ECO:0000313" key="2">
    <source>
        <dbReference type="Proteomes" id="UP000596742"/>
    </source>
</evidence>
<reference evidence="1" key="1">
    <citation type="submission" date="2018-11" db="EMBL/GenBank/DDBJ databases">
        <authorList>
            <person name="Alioto T."/>
            <person name="Alioto T."/>
        </authorList>
    </citation>
    <scope>NUCLEOTIDE SEQUENCE</scope>
</reference>
<dbReference type="SUPFAM" id="SSF49785">
    <property type="entry name" value="Galactose-binding domain-like"/>
    <property type="match status" value="1"/>
</dbReference>
<gene>
    <name evidence="1" type="ORF">MGAL_10B033289</name>
</gene>
<organism evidence="1 2">
    <name type="scientific">Mytilus galloprovincialis</name>
    <name type="common">Mediterranean mussel</name>
    <dbReference type="NCBI Taxonomy" id="29158"/>
    <lineage>
        <taxon>Eukaryota</taxon>
        <taxon>Metazoa</taxon>
        <taxon>Spiralia</taxon>
        <taxon>Lophotrochozoa</taxon>
        <taxon>Mollusca</taxon>
        <taxon>Bivalvia</taxon>
        <taxon>Autobranchia</taxon>
        <taxon>Pteriomorphia</taxon>
        <taxon>Mytilida</taxon>
        <taxon>Mytiloidea</taxon>
        <taxon>Mytilidae</taxon>
        <taxon>Mytilinae</taxon>
        <taxon>Mytilus</taxon>
    </lineage>
</organism>
<dbReference type="OrthoDB" id="6158912at2759"/>
<keyword evidence="2" id="KW-1185">Reference proteome</keyword>